<proteinExistence type="predicted"/>
<keyword evidence="3" id="KW-1185">Reference proteome</keyword>
<comment type="caution">
    <text evidence="2">The sequence shown here is derived from an EMBL/GenBank/DDBJ whole genome shotgun (WGS) entry which is preliminary data.</text>
</comment>
<reference evidence="3" key="1">
    <citation type="journal article" date="2019" name="Int. J. Syst. Evol. Microbiol.">
        <title>The Global Catalogue of Microorganisms (GCM) 10K type strain sequencing project: providing services to taxonomists for standard genome sequencing and annotation.</title>
        <authorList>
            <consortium name="The Broad Institute Genomics Platform"/>
            <consortium name="The Broad Institute Genome Sequencing Center for Infectious Disease"/>
            <person name="Wu L."/>
            <person name="Ma J."/>
        </authorList>
    </citation>
    <scope>NUCLEOTIDE SEQUENCE [LARGE SCALE GENOMIC DNA]</scope>
    <source>
        <strain evidence="3">JCM 14901</strain>
    </source>
</reference>
<dbReference type="InterPro" id="IPR002731">
    <property type="entry name" value="ATPase_BadF"/>
</dbReference>
<evidence type="ECO:0000259" key="1">
    <source>
        <dbReference type="Pfam" id="PF01869"/>
    </source>
</evidence>
<dbReference type="SUPFAM" id="SSF53067">
    <property type="entry name" value="Actin-like ATPase domain"/>
    <property type="match status" value="2"/>
</dbReference>
<evidence type="ECO:0000313" key="3">
    <source>
        <dbReference type="Proteomes" id="UP001499933"/>
    </source>
</evidence>
<organism evidence="2 3">
    <name type="scientific">Microbacterium deminutum</name>
    <dbReference type="NCBI Taxonomy" id="344164"/>
    <lineage>
        <taxon>Bacteria</taxon>
        <taxon>Bacillati</taxon>
        <taxon>Actinomycetota</taxon>
        <taxon>Actinomycetes</taxon>
        <taxon>Micrococcales</taxon>
        <taxon>Microbacteriaceae</taxon>
        <taxon>Microbacterium</taxon>
    </lineage>
</organism>
<dbReference type="Pfam" id="PF01869">
    <property type="entry name" value="BcrAD_BadFG"/>
    <property type="match status" value="1"/>
</dbReference>
<dbReference type="PANTHER" id="PTHR43190:SF3">
    <property type="entry name" value="N-ACETYL-D-GLUCOSAMINE KINASE"/>
    <property type="match status" value="1"/>
</dbReference>
<sequence length="328" mass="33489">MTGLVVAVDGGGTKTDAVALTMDGQIVARRRGPGSSPHFEGLARSLAIVDALVREVSGGAPIGHVDLYLSGLDLPVEIDRYRAAVESLPWAQQGLVIDNDLFALLRSGTNEPDAVAVVCGSGVNAVGVRADGAAVRFPSLGPLSGDWGGGSGLGPEALWFAARDVDGRGEPTTLTAAICAALGVGSVAELIEQLHFGERDDADLYALAPVVFAEAAAGDAVARALVQRQADEVVAFVRAIVARLDLAALSFPIVLGGSILQGGHPMLDDRVAAGIAAIAPHARIVRPDAAPILGAAIAAGLHAGAPPDAIARLRREFARQRVAVMPRG</sequence>
<dbReference type="InterPro" id="IPR043129">
    <property type="entry name" value="ATPase_NBD"/>
</dbReference>
<protein>
    <submittedName>
        <fullName evidence="2">BadF/BadG/BcrA/BcrD ATPase family protein</fullName>
    </submittedName>
</protein>
<dbReference type="Gene3D" id="3.30.420.40">
    <property type="match status" value="2"/>
</dbReference>
<dbReference type="Proteomes" id="UP001499933">
    <property type="component" value="Unassembled WGS sequence"/>
</dbReference>
<dbReference type="PANTHER" id="PTHR43190">
    <property type="entry name" value="N-ACETYL-D-GLUCOSAMINE KINASE"/>
    <property type="match status" value="1"/>
</dbReference>
<name>A0ABP5BXR2_9MICO</name>
<evidence type="ECO:0000313" key="2">
    <source>
        <dbReference type="EMBL" id="GAA1954320.1"/>
    </source>
</evidence>
<feature type="domain" description="ATPase BadF/BadG/BcrA/BcrD type" evidence="1">
    <location>
        <begin position="8"/>
        <end position="299"/>
    </location>
</feature>
<dbReference type="EMBL" id="BAAAOG010000002">
    <property type="protein sequence ID" value="GAA1954320.1"/>
    <property type="molecule type" value="Genomic_DNA"/>
</dbReference>
<dbReference type="InterPro" id="IPR052519">
    <property type="entry name" value="Euk-type_GlcNAc_Kinase"/>
</dbReference>
<accession>A0ABP5BXR2</accession>
<gene>
    <name evidence="2" type="ORF">GCM10009776_15320</name>
</gene>